<dbReference type="InterPro" id="IPR052394">
    <property type="entry name" value="LRR-containing"/>
</dbReference>
<dbReference type="Proteomes" id="UP000041254">
    <property type="component" value="Unassembled WGS sequence"/>
</dbReference>
<feature type="region of interest" description="Disordered" evidence="1">
    <location>
        <begin position="251"/>
        <end position="354"/>
    </location>
</feature>
<sequence>MPASQLLRWLNTEMMAGCRVAVSEPTVERDEEAALVTHGPAQSARVVVSTAIHSAEPPELPTSAGPTTPLSNKDKTKAALRAAIEVANTSHPSSPKVARRARPPPPPLTEPPHAVRSQQEAERSCHRRFVRFLSRHPSLWLVPVFLVSLAVNLWLSCVLMGWHSSEDNLGGWEVRLWGLGMFLVVILTYWLTGLFVGGAAIVSEMRRDACACVPINVWSEGCLFFTLGAPTLALVDASLLALTVRSGRSAAHQHRQKRLPQQPAPPPIDASSSSAPDSPPLSHDKPSSSSSTARRPPQLKLIDPGRSVLHPPRPILPSTRTSRFCREEAERSDSPKAMRQSGRDTSGGERETGERQGMSRGWWWLSSLPRVHEWTWSRIEGYMVVRIGTYTWLGLPVVLLAQVYLLVVTCLYDYMSEGALGVDLSPARSTWLPARERTDVDAALVSGLLLSVIQLSVFHLYCRRTKRIFGYPSEYRVWRAAFRHVYGEPPRELLQALLESPPAAQQQQQQRQDQQQQPPTTTTTPEKPPTPAVPLKPSTKQPTSSAAMRRIDRALETYVDRGGRIDFGTEEIGPPATLAIPVAHDEITGEGEQEDGRGVGIAPKQLSPPAKDRKREKERTVVIKLAEHHETNDTGAATAAKAAPDGGDGGEVVRGSCVLDWREGEVVIESVVRHLTSEGWRRLVGAIAANSHIRHARFRPKPVGFVGPPSDEESWVGFQGVAMLAMLVTQSQSIATVNRLHVGPLVPSRWRMTTGPPRVYRLDHTLRGDLTAVALLAQLLIDHPTIEELYLRGNWLNDFAAGVLGRAIAAHRTLRVLNLSSNVIGDDGAVALGRALSRNKSLTHLSLRSNKIRKRGGRALADGLRHHPTLTYLNLGGNFIGPQGVIAVQESLRASPSMKERTIKVILEWGGTND</sequence>
<keyword evidence="2" id="KW-0812">Transmembrane</keyword>
<evidence type="ECO:0000256" key="1">
    <source>
        <dbReference type="SAM" id="MobiDB-lite"/>
    </source>
</evidence>
<dbReference type="EMBL" id="CDMY01000182">
    <property type="protein sequence ID" value="CEL93648.1"/>
    <property type="molecule type" value="Genomic_DNA"/>
</dbReference>
<evidence type="ECO:0000313" key="3">
    <source>
        <dbReference type="EMBL" id="CEL93648.1"/>
    </source>
</evidence>
<name>A0A0G4EE59_VITBC</name>
<feature type="region of interest" description="Disordered" evidence="1">
    <location>
        <begin position="501"/>
        <end position="548"/>
    </location>
</feature>
<reference evidence="3 4" key="1">
    <citation type="submission" date="2014-11" db="EMBL/GenBank/DDBJ databases">
        <authorList>
            <person name="Zhu J."/>
            <person name="Qi W."/>
            <person name="Song R."/>
        </authorList>
    </citation>
    <scope>NUCLEOTIDE SEQUENCE [LARGE SCALE GENOMIC DNA]</scope>
</reference>
<dbReference type="OrthoDB" id="446019at2759"/>
<feature type="compositionally biased region" description="Basic and acidic residues" evidence="1">
    <location>
        <begin position="324"/>
        <end position="336"/>
    </location>
</feature>
<feature type="transmembrane region" description="Helical" evidence="2">
    <location>
        <begin position="392"/>
        <end position="415"/>
    </location>
</feature>
<keyword evidence="2" id="KW-1133">Transmembrane helix</keyword>
<dbReference type="AlphaFoldDB" id="A0A0G4EE59"/>
<dbReference type="InterPro" id="IPR032675">
    <property type="entry name" value="LRR_dom_sf"/>
</dbReference>
<dbReference type="SMART" id="SM00368">
    <property type="entry name" value="LRR_RI"/>
    <property type="match status" value="4"/>
</dbReference>
<dbReference type="STRING" id="1169540.A0A0G4EE59"/>
<dbReference type="InterPro" id="IPR001611">
    <property type="entry name" value="Leu-rich_rpt"/>
</dbReference>
<feature type="transmembrane region" description="Helical" evidence="2">
    <location>
        <begin position="174"/>
        <end position="197"/>
    </location>
</feature>
<dbReference type="PANTHER" id="PTHR24114:SF2">
    <property type="entry name" value="F-BOX DOMAIN-CONTAINING PROTEIN-RELATED"/>
    <property type="match status" value="1"/>
</dbReference>
<gene>
    <name evidence="3" type="ORF">Vbra_4859</name>
</gene>
<protein>
    <submittedName>
        <fullName evidence="3">Uncharacterized protein</fullName>
    </submittedName>
</protein>
<proteinExistence type="predicted"/>
<dbReference type="Gene3D" id="3.80.10.10">
    <property type="entry name" value="Ribonuclease Inhibitor"/>
    <property type="match status" value="1"/>
</dbReference>
<organism evidence="3 4">
    <name type="scientific">Vitrella brassicaformis (strain CCMP3155)</name>
    <dbReference type="NCBI Taxonomy" id="1169540"/>
    <lineage>
        <taxon>Eukaryota</taxon>
        <taxon>Sar</taxon>
        <taxon>Alveolata</taxon>
        <taxon>Colpodellida</taxon>
        <taxon>Vitrellaceae</taxon>
        <taxon>Vitrella</taxon>
    </lineage>
</organism>
<feature type="transmembrane region" description="Helical" evidence="2">
    <location>
        <begin position="138"/>
        <end position="162"/>
    </location>
</feature>
<feature type="compositionally biased region" description="Low complexity" evidence="1">
    <location>
        <begin position="501"/>
        <end position="525"/>
    </location>
</feature>
<dbReference type="SUPFAM" id="SSF52047">
    <property type="entry name" value="RNI-like"/>
    <property type="match status" value="1"/>
</dbReference>
<evidence type="ECO:0000256" key="2">
    <source>
        <dbReference type="SAM" id="Phobius"/>
    </source>
</evidence>
<evidence type="ECO:0000313" key="4">
    <source>
        <dbReference type="Proteomes" id="UP000041254"/>
    </source>
</evidence>
<keyword evidence="2" id="KW-0472">Membrane</keyword>
<dbReference type="Pfam" id="PF13516">
    <property type="entry name" value="LRR_6"/>
    <property type="match status" value="3"/>
</dbReference>
<feature type="region of interest" description="Disordered" evidence="1">
    <location>
        <begin position="590"/>
        <end position="617"/>
    </location>
</feature>
<keyword evidence="4" id="KW-1185">Reference proteome</keyword>
<dbReference type="PANTHER" id="PTHR24114">
    <property type="entry name" value="LEUCINE RICH REPEAT FAMILY PROTEIN"/>
    <property type="match status" value="1"/>
</dbReference>
<dbReference type="InParanoid" id="A0A0G4EE59"/>
<accession>A0A0G4EE59</accession>
<dbReference type="VEuPathDB" id="CryptoDB:Vbra_4859"/>
<feature type="region of interest" description="Disordered" evidence="1">
    <location>
        <begin position="55"/>
        <end position="120"/>
    </location>
</feature>